<dbReference type="RefSeq" id="XP_025350822.1">
    <property type="nucleotide sequence ID" value="XM_025495452.1"/>
</dbReference>
<feature type="region of interest" description="Disordered" evidence="1">
    <location>
        <begin position="354"/>
        <end position="399"/>
    </location>
</feature>
<evidence type="ECO:0000313" key="2">
    <source>
        <dbReference type="EMBL" id="PWN23662.1"/>
    </source>
</evidence>
<sequence>MVKAGRDDPSSSSSDLLSLPPELILEIIAYLPLAAHLIFRLQVCSALRTTSHDAHAPQKNSSSSSSDLSNATNNAGSRLRTVSLNLGPLKLTPPHCFSLSQWLAARQEFQRLRLARPDEDSEEVHGDLTETVVDESSGTQHLIAPDLEAHRDSLALQPAAFDWQQGAAASLRSTTSDPRPVAPSTRLANHTHKVGVQERRDAGPAHEARMLRRILGFLTLVSPTETLPPEWTLPPWEARMAEAARRSKLADLPRLAEGLAPWNGVPSEEEQRTSGRCETSQMALPSSRSRQSSAGALRTLSLIGWSGISGEEVVSLLRTCPGLGHVRVVLKTDRLDNGPWEHLRSARGAKHIAYRRQERVVRSPPPVPNEVPAAAEETAGDPPAQSAAPAASSSSSSPSPAYLETQVVVNVGSRVPPGAHLQIKGQGLSAGYRALCYSPSSVSQPGSYNEQARGVETGAGMAAAALHVIFQGRFRLPDALEIEEMLAWSEVRCSACRAVLLF</sequence>
<dbReference type="InterPro" id="IPR036047">
    <property type="entry name" value="F-box-like_dom_sf"/>
</dbReference>
<reference evidence="2 3" key="1">
    <citation type="journal article" date="2018" name="Mol. Biol. Evol.">
        <title>Broad Genomic Sampling Reveals a Smut Pathogenic Ancestry of the Fungal Clade Ustilaginomycotina.</title>
        <authorList>
            <person name="Kijpornyongpan T."/>
            <person name="Mondo S.J."/>
            <person name="Barry K."/>
            <person name="Sandor L."/>
            <person name="Lee J."/>
            <person name="Lipzen A."/>
            <person name="Pangilinan J."/>
            <person name="LaButti K."/>
            <person name="Hainaut M."/>
            <person name="Henrissat B."/>
            <person name="Grigoriev I.V."/>
            <person name="Spatafora J.W."/>
            <person name="Aime M.C."/>
        </authorList>
    </citation>
    <scope>NUCLEOTIDE SEQUENCE [LARGE SCALE GENOMIC DNA]</scope>
    <source>
        <strain evidence="2 3">MCA 4718</strain>
    </source>
</reference>
<keyword evidence="3" id="KW-1185">Reference proteome</keyword>
<dbReference type="OrthoDB" id="10661765at2759"/>
<feature type="compositionally biased region" description="Polar residues" evidence="1">
    <location>
        <begin position="276"/>
        <end position="293"/>
    </location>
</feature>
<dbReference type="AlphaFoldDB" id="A0A316UEM3"/>
<dbReference type="GeneID" id="37017186"/>
<dbReference type="Proteomes" id="UP000245942">
    <property type="component" value="Unassembled WGS sequence"/>
</dbReference>
<dbReference type="EMBL" id="KZ819321">
    <property type="protein sequence ID" value="PWN23662.1"/>
    <property type="molecule type" value="Genomic_DNA"/>
</dbReference>
<feature type="compositionally biased region" description="Low complexity" evidence="1">
    <location>
        <begin position="370"/>
        <end position="399"/>
    </location>
</feature>
<feature type="region of interest" description="Disordered" evidence="1">
    <location>
        <begin position="53"/>
        <end position="74"/>
    </location>
</feature>
<name>A0A316UEM3_9BASI</name>
<dbReference type="SUPFAM" id="SSF81383">
    <property type="entry name" value="F-box domain"/>
    <property type="match status" value="1"/>
</dbReference>
<proteinExistence type="predicted"/>
<accession>A0A316UEM3</accession>
<evidence type="ECO:0000256" key="1">
    <source>
        <dbReference type="SAM" id="MobiDB-lite"/>
    </source>
</evidence>
<feature type="region of interest" description="Disordered" evidence="1">
    <location>
        <begin position="260"/>
        <end position="293"/>
    </location>
</feature>
<protein>
    <recommendedName>
        <fullName evidence="4">F-box domain-containing protein</fullName>
    </recommendedName>
</protein>
<evidence type="ECO:0008006" key="4">
    <source>
        <dbReference type="Google" id="ProtNLM"/>
    </source>
</evidence>
<feature type="region of interest" description="Disordered" evidence="1">
    <location>
        <begin position="167"/>
        <end position="191"/>
    </location>
</feature>
<evidence type="ECO:0000313" key="3">
    <source>
        <dbReference type="Proteomes" id="UP000245942"/>
    </source>
</evidence>
<gene>
    <name evidence="2" type="ORF">BCV69DRAFT_6946</name>
</gene>
<organism evidence="2 3">
    <name type="scientific">Pseudomicrostroma glucosiphilum</name>
    <dbReference type="NCBI Taxonomy" id="1684307"/>
    <lineage>
        <taxon>Eukaryota</taxon>
        <taxon>Fungi</taxon>
        <taxon>Dikarya</taxon>
        <taxon>Basidiomycota</taxon>
        <taxon>Ustilaginomycotina</taxon>
        <taxon>Exobasidiomycetes</taxon>
        <taxon>Microstromatales</taxon>
        <taxon>Microstromatales incertae sedis</taxon>
        <taxon>Pseudomicrostroma</taxon>
    </lineage>
</organism>